<keyword evidence="1" id="KW-0812">Transmembrane</keyword>
<evidence type="ECO:0000313" key="3">
    <source>
        <dbReference type="Proteomes" id="UP001303587"/>
    </source>
</evidence>
<feature type="transmembrane region" description="Helical" evidence="1">
    <location>
        <begin position="6"/>
        <end position="27"/>
    </location>
</feature>
<gene>
    <name evidence="2" type="ORF">MsAc7_15010</name>
</gene>
<evidence type="ECO:0000313" key="2">
    <source>
        <dbReference type="EMBL" id="WNY25934.1"/>
    </source>
</evidence>
<accession>A0AA96V3M9</accession>
<evidence type="ECO:0000256" key="1">
    <source>
        <dbReference type="SAM" id="Phobius"/>
    </source>
</evidence>
<reference evidence="2 3" key="1">
    <citation type="submission" date="2023-07" db="EMBL/GenBank/DDBJ databases">
        <title>Closed genoem sequence of Methanosarcinaceae archaeon Ac7.</title>
        <authorList>
            <person name="Poehlein A."/>
            <person name="Protasov E."/>
            <person name="Platt K."/>
            <person name="Reeh H."/>
            <person name="Daniel R."/>
            <person name="Brune A."/>
        </authorList>
    </citation>
    <scope>NUCLEOTIDE SEQUENCE [LARGE SCALE GENOMIC DNA]</scope>
    <source>
        <strain evidence="2 3">Ac7</strain>
    </source>
</reference>
<organism evidence="2 3">
    <name type="scientific">Methanolapillus millepedarum</name>
    <dbReference type="NCBI Taxonomy" id="3028296"/>
    <lineage>
        <taxon>Archaea</taxon>
        <taxon>Methanobacteriati</taxon>
        <taxon>Methanobacteriota</taxon>
        <taxon>Stenosarchaea group</taxon>
        <taxon>Methanomicrobia</taxon>
        <taxon>Methanosarcinales</taxon>
        <taxon>Methanosarcinaceae</taxon>
        <taxon>Methanolapillus</taxon>
    </lineage>
</organism>
<name>A0AA96V3M9_9EURY</name>
<dbReference type="EMBL" id="CP131060">
    <property type="protein sequence ID" value="WNY25934.1"/>
    <property type="molecule type" value="Genomic_DNA"/>
</dbReference>
<keyword evidence="1" id="KW-1133">Transmembrane helix</keyword>
<keyword evidence="1" id="KW-0472">Membrane</keyword>
<proteinExistence type="predicted"/>
<dbReference type="AlphaFoldDB" id="A0AA96V3M9"/>
<dbReference type="Proteomes" id="UP001303587">
    <property type="component" value="Chromosome"/>
</dbReference>
<keyword evidence="3" id="KW-1185">Reference proteome</keyword>
<protein>
    <submittedName>
        <fullName evidence="2">Uncharacterized protein</fullName>
    </submittedName>
</protein>
<sequence length="38" mass="4311">MSTIDILNIGIFLVAFILIAYLLLDAYRVSIKSKPKKE</sequence>